<dbReference type="SMART" id="SM00355">
    <property type="entry name" value="ZnF_C2H2"/>
    <property type="match status" value="7"/>
</dbReference>
<dbReference type="AlphaFoldDB" id="A0A7R9FA51"/>
<dbReference type="InterPro" id="IPR036236">
    <property type="entry name" value="Znf_C2H2_sf"/>
</dbReference>
<evidence type="ECO:0000256" key="2">
    <source>
        <dbReference type="ARBA" id="ARBA00022737"/>
    </source>
</evidence>
<dbReference type="GO" id="GO:0008270">
    <property type="term" value="F:zinc ion binding"/>
    <property type="evidence" value="ECO:0007669"/>
    <property type="project" value="UniProtKB-KW"/>
</dbReference>
<keyword evidence="3 5" id="KW-0863">Zinc-finger</keyword>
<dbReference type="PANTHER" id="PTHR24379:SF121">
    <property type="entry name" value="C2H2-TYPE DOMAIN-CONTAINING PROTEIN"/>
    <property type="match status" value="1"/>
</dbReference>
<evidence type="ECO:0000256" key="1">
    <source>
        <dbReference type="ARBA" id="ARBA00022723"/>
    </source>
</evidence>
<feature type="domain" description="C2H2-type" evidence="6">
    <location>
        <begin position="177"/>
        <end position="199"/>
    </location>
</feature>
<dbReference type="SUPFAM" id="SSF57667">
    <property type="entry name" value="beta-beta-alpha zinc fingers"/>
    <property type="match status" value="1"/>
</dbReference>
<sequence>MEQPSDLQEKTTDITISPVIATQTGQENIKADLTDLSCFYLNLSHADVEHELKTAVKNGMELNIMAENCVGQSSDREQHELSANIPLGGSSSNNTGTPESYRTLKCPNCRLLFRYPKRLETANSLHNGKLGGMSAAVPPKRQCPTCPFCQLNINGNRKKLLRPWKENPLPLSKTQGMKCESCGLEFFNRNFLQSHREKHHMKIQDHFPKMEGFKCAICKVNFNDRQHLKLHQEFYHEIQNKLSQKCPECELEFTKCDALQSHWEYYHNQVENEEGFSFVSKKQISCHTCKAQFTKHELLEAHLRSSRCKNHHLKRKLESTLKSEYIGQDNQLVQSSSYHKPKYTITAPLLIFTPTQNIYQQTPIKLPAVCGTCHQQFQSYEDLVLHSDLYHKTEDKAGPVLALTSGLSCEMCGKTFQDGALLAQHKDTHVGIMKCKCFDCNLECPSSAELAAHVALCHSKDY</sequence>
<feature type="domain" description="C2H2-type" evidence="6">
    <location>
        <begin position="213"/>
        <end position="241"/>
    </location>
</feature>
<dbReference type="PANTHER" id="PTHR24379">
    <property type="entry name" value="KRAB AND ZINC FINGER DOMAIN-CONTAINING"/>
    <property type="match status" value="1"/>
</dbReference>
<dbReference type="InterPro" id="IPR013087">
    <property type="entry name" value="Znf_C2H2_type"/>
</dbReference>
<dbReference type="PROSITE" id="PS00028">
    <property type="entry name" value="ZINC_FINGER_C2H2_1"/>
    <property type="match status" value="5"/>
</dbReference>
<evidence type="ECO:0000256" key="4">
    <source>
        <dbReference type="ARBA" id="ARBA00022833"/>
    </source>
</evidence>
<dbReference type="Gene3D" id="3.30.160.60">
    <property type="entry name" value="Classic Zinc Finger"/>
    <property type="match status" value="2"/>
</dbReference>
<organism evidence="7">
    <name type="scientific">Timema bartmani</name>
    <dbReference type="NCBI Taxonomy" id="61472"/>
    <lineage>
        <taxon>Eukaryota</taxon>
        <taxon>Metazoa</taxon>
        <taxon>Ecdysozoa</taxon>
        <taxon>Arthropoda</taxon>
        <taxon>Hexapoda</taxon>
        <taxon>Insecta</taxon>
        <taxon>Pterygota</taxon>
        <taxon>Neoptera</taxon>
        <taxon>Polyneoptera</taxon>
        <taxon>Phasmatodea</taxon>
        <taxon>Timematodea</taxon>
        <taxon>Timematoidea</taxon>
        <taxon>Timematidae</taxon>
        <taxon>Timema</taxon>
    </lineage>
</organism>
<name>A0A7R9FA51_9NEOP</name>
<reference evidence="7" key="1">
    <citation type="submission" date="2020-11" db="EMBL/GenBank/DDBJ databases">
        <authorList>
            <person name="Tran Van P."/>
        </authorList>
    </citation>
    <scope>NUCLEOTIDE SEQUENCE</scope>
</reference>
<keyword evidence="4" id="KW-0862">Zinc</keyword>
<dbReference type="PROSITE" id="PS50157">
    <property type="entry name" value="ZINC_FINGER_C2H2_2"/>
    <property type="match status" value="3"/>
</dbReference>
<evidence type="ECO:0000313" key="7">
    <source>
        <dbReference type="EMBL" id="CAD7448781.1"/>
    </source>
</evidence>
<proteinExistence type="predicted"/>
<protein>
    <recommendedName>
        <fullName evidence="6">C2H2-type domain-containing protein</fullName>
    </recommendedName>
</protein>
<feature type="domain" description="C2H2-type" evidence="6">
    <location>
        <begin position="407"/>
        <end position="434"/>
    </location>
</feature>
<evidence type="ECO:0000256" key="5">
    <source>
        <dbReference type="PROSITE-ProRule" id="PRU00042"/>
    </source>
</evidence>
<evidence type="ECO:0000259" key="6">
    <source>
        <dbReference type="PROSITE" id="PS50157"/>
    </source>
</evidence>
<gene>
    <name evidence="7" type="ORF">TBIB3V08_LOCUS11064</name>
</gene>
<evidence type="ECO:0000256" key="3">
    <source>
        <dbReference type="ARBA" id="ARBA00022771"/>
    </source>
</evidence>
<dbReference type="EMBL" id="OD570538">
    <property type="protein sequence ID" value="CAD7448781.1"/>
    <property type="molecule type" value="Genomic_DNA"/>
</dbReference>
<keyword evidence="1" id="KW-0479">Metal-binding</keyword>
<keyword evidence="2" id="KW-0677">Repeat</keyword>
<accession>A0A7R9FA51</accession>